<accession>A0A923M6T3</accession>
<comment type="caution">
    <text evidence="1">The sequence shown here is derived from an EMBL/GenBank/DDBJ whole genome shotgun (WGS) entry which is preliminary data.</text>
</comment>
<proteinExistence type="predicted"/>
<dbReference type="RefSeq" id="WP_187080260.1">
    <property type="nucleotide sequence ID" value="NZ_JACORU010000001.1"/>
</dbReference>
<dbReference type="AlphaFoldDB" id="A0A923M6T3"/>
<keyword evidence="2" id="KW-1185">Reference proteome</keyword>
<evidence type="ECO:0000313" key="1">
    <source>
        <dbReference type="EMBL" id="MBC5763841.1"/>
    </source>
</evidence>
<sequence length="51" mass="5975">MAALARTSWVGLLLTRLPRPLVRVLDEWSYRVAQQRAERRRAAVMKRQAAR</sequence>
<dbReference type="EMBL" id="JACORU010000001">
    <property type="protein sequence ID" value="MBC5763841.1"/>
    <property type="molecule type" value="Genomic_DNA"/>
</dbReference>
<reference evidence="1" key="1">
    <citation type="submission" date="2020-08" db="EMBL/GenBank/DDBJ databases">
        <title>Ramlibacter sp. GTP1 16S ribosomal RNA gene genome sequencing and assembly.</title>
        <authorList>
            <person name="Kang M."/>
        </authorList>
    </citation>
    <scope>NUCLEOTIDE SEQUENCE</scope>
    <source>
        <strain evidence="1">GTP1</strain>
    </source>
</reference>
<evidence type="ECO:0000313" key="2">
    <source>
        <dbReference type="Proteomes" id="UP000596827"/>
    </source>
</evidence>
<gene>
    <name evidence="1" type="ORF">H8R02_05230</name>
</gene>
<organism evidence="1 2">
    <name type="scientific">Ramlibacter albus</name>
    <dbReference type="NCBI Taxonomy" id="2079448"/>
    <lineage>
        <taxon>Bacteria</taxon>
        <taxon>Pseudomonadati</taxon>
        <taxon>Pseudomonadota</taxon>
        <taxon>Betaproteobacteria</taxon>
        <taxon>Burkholderiales</taxon>
        <taxon>Comamonadaceae</taxon>
        <taxon>Ramlibacter</taxon>
    </lineage>
</organism>
<name>A0A923M6T3_9BURK</name>
<dbReference type="Proteomes" id="UP000596827">
    <property type="component" value="Unassembled WGS sequence"/>
</dbReference>
<protein>
    <submittedName>
        <fullName evidence="1">Uncharacterized protein</fullName>
    </submittedName>
</protein>